<dbReference type="EMBL" id="JACJLA010000016">
    <property type="protein sequence ID" value="MBM6913305.1"/>
    <property type="molecule type" value="Genomic_DNA"/>
</dbReference>
<dbReference type="InterPro" id="IPR002508">
    <property type="entry name" value="MurNAc-LAA_cat"/>
</dbReference>
<evidence type="ECO:0000313" key="3">
    <source>
        <dbReference type="EMBL" id="MBM6913305.1"/>
    </source>
</evidence>
<gene>
    <name evidence="3" type="ORF">H6A01_08230</name>
</gene>
<keyword evidence="1" id="KW-0378">Hydrolase</keyword>
<protein>
    <submittedName>
        <fullName evidence="3">N-acetylmuramoyl-L-alanine amidase</fullName>
    </submittedName>
</protein>
<dbReference type="Gene3D" id="3.40.630.40">
    <property type="entry name" value="Zn-dependent exopeptidases"/>
    <property type="match status" value="1"/>
</dbReference>
<dbReference type="Pfam" id="PF01520">
    <property type="entry name" value="Amidase_3"/>
    <property type="match status" value="1"/>
</dbReference>
<dbReference type="Proteomes" id="UP000707138">
    <property type="component" value="Unassembled WGS sequence"/>
</dbReference>
<reference evidence="3 4" key="1">
    <citation type="journal article" date="2021" name="Sci. Rep.">
        <title>The distribution of antibiotic resistance genes in chicken gut microbiota commensals.</title>
        <authorList>
            <person name="Juricova H."/>
            <person name="Matiasovicova J."/>
            <person name="Kubasova T."/>
            <person name="Cejkova D."/>
            <person name="Rychlik I."/>
        </authorList>
    </citation>
    <scope>NUCLEOTIDE SEQUENCE [LARGE SCALE GENOMIC DNA]</scope>
    <source>
        <strain evidence="3 4">An537</strain>
    </source>
</reference>
<name>A0ABS2GHV3_9FIRM</name>
<organism evidence="3 4">
    <name type="scientific">Veillonella magna</name>
    <dbReference type="NCBI Taxonomy" id="464322"/>
    <lineage>
        <taxon>Bacteria</taxon>
        <taxon>Bacillati</taxon>
        <taxon>Bacillota</taxon>
        <taxon>Negativicutes</taxon>
        <taxon>Veillonellales</taxon>
        <taxon>Veillonellaceae</taxon>
        <taxon>Veillonella</taxon>
    </lineage>
</organism>
<dbReference type="PANTHER" id="PTHR30404">
    <property type="entry name" value="N-ACETYLMURAMOYL-L-ALANINE AMIDASE"/>
    <property type="match status" value="1"/>
</dbReference>
<dbReference type="PANTHER" id="PTHR30404:SF0">
    <property type="entry name" value="N-ACETYLMURAMOYL-L-ALANINE AMIDASE AMIC"/>
    <property type="match status" value="1"/>
</dbReference>
<comment type="caution">
    <text evidence="3">The sequence shown here is derived from an EMBL/GenBank/DDBJ whole genome shotgun (WGS) entry which is preliminary data.</text>
</comment>
<evidence type="ECO:0000259" key="2">
    <source>
        <dbReference type="SMART" id="SM00646"/>
    </source>
</evidence>
<dbReference type="InterPro" id="IPR050695">
    <property type="entry name" value="N-acetylmuramoyl_amidase_3"/>
</dbReference>
<sequence length="171" mass="18692">MKVFINPGHHVTLDSGAVNPVTGDREVDIAIECAKLVEKYLLAAGVECTVGQYNELQEICDASNAYDADVFVSIHCNACESHEARGTETYYKSFSGQHLASCIQSQIIRSIAMIDRGVKEGNLYVLKHTEAVAALVELGFIDNMDDLAMLKDNTDTFARAIARGITDYEIA</sequence>
<dbReference type="SMART" id="SM00646">
    <property type="entry name" value="Ami_3"/>
    <property type="match status" value="1"/>
</dbReference>
<dbReference type="SUPFAM" id="SSF53187">
    <property type="entry name" value="Zn-dependent exopeptidases"/>
    <property type="match status" value="1"/>
</dbReference>
<dbReference type="CDD" id="cd02696">
    <property type="entry name" value="MurNAc-LAA"/>
    <property type="match status" value="1"/>
</dbReference>
<keyword evidence="4" id="KW-1185">Reference proteome</keyword>
<evidence type="ECO:0000313" key="4">
    <source>
        <dbReference type="Proteomes" id="UP000707138"/>
    </source>
</evidence>
<accession>A0ABS2GHV3</accession>
<dbReference type="RefSeq" id="WP_205088248.1">
    <property type="nucleotide sequence ID" value="NZ_JACJLA010000016.1"/>
</dbReference>
<evidence type="ECO:0000256" key="1">
    <source>
        <dbReference type="ARBA" id="ARBA00022801"/>
    </source>
</evidence>
<feature type="domain" description="MurNAc-LAA" evidence="2">
    <location>
        <begin position="60"/>
        <end position="166"/>
    </location>
</feature>
<proteinExistence type="predicted"/>